<dbReference type="EMBL" id="CH695115">
    <property type="protein sequence ID" value="EDW38629.1"/>
    <property type="molecule type" value="Genomic_DNA"/>
</dbReference>
<evidence type="ECO:0000313" key="3">
    <source>
        <dbReference type="Proteomes" id="UP000008744"/>
    </source>
</evidence>
<evidence type="ECO:0000313" key="2">
    <source>
        <dbReference type="EMBL" id="EDW38629.1"/>
    </source>
</evidence>
<accession>B4IRP2</accession>
<organism evidence="3">
    <name type="scientific">Drosophila persimilis</name>
    <name type="common">Fruit fly</name>
    <dbReference type="NCBI Taxonomy" id="7234"/>
    <lineage>
        <taxon>Eukaryota</taxon>
        <taxon>Metazoa</taxon>
        <taxon>Ecdysozoa</taxon>
        <taxon>Arthropoda</taxon>
        <taxon>Hexapoda</taxon>
        <taxon>Insecta</taxon>
        <taxon>Pterygota</taxon>
        <taxon>Neoptera</taxon>
        <taxon>Endopterygota</taxon>
        <taxon>Diptera</taxon>
        <taxon>Brachycera</taxon>
        <taxon>Muscomorpha</taxon>
        <taxon>Ephydroidea</taxon>
        <taxon>Drosophilidae</taxon>
        <taxon>Drosophila</taxon>
        <taxon>Sophophora</taxon>
    </lineage>
</organism>
<dbReference type="Proteomes" id="UP000008744">
    <property type="component" value="Unassembled WGS sequence"/>
</dbReference>
<name>B4IRP2_DROPE</name>
<dbReference type="PhylomeDB" id="B4IRP2"/>
<gene>
    <name evidence="2" type="primary">Dper\GL21417</name>
    <name evidence="2" type="ORF">Dper_GL21417</name>
</gene>
<proteinExistence type="predicted"/>
<feature type="compositionally biased region" description="Low complexity" evidence="1">
    <location>
        <begin position="24"/>
        <end position="34"/>
    </location>
</feature>
<evidence type="ECO:0000256" key="1">
    <source>
        <dbReference type="SAM" id="MobiDB-lite"/>
    </source>
</evidence>
<protein>
    <submittedName>
        <fullName evidence="2">GL21417</fullName>
    </submittedName>
</protein>
<keyword evidence="3" id="KW-1185">Reference proteome</keyword>
<reference evidence="2 3" key="1">
    <citation type="journal article" date="2007" name="Nature">
        <title>Evolution of genes and genomes on the Drosophila phylogeny.</title>
        <authorList>
            <consortium name="Drosophila 12 Genomes Consortium"/>
            <person name="Clark A.G."/>
            <person name="Eisen M.B."/>
            <person name="Smith D.R."/>
            <person name="Bergman C.M."/>
            <person name="Oliver B."/>
            <person name="Markow T.A."/>
            <person name="Kaufman T.C."/>
            <person name="Kellis M."/>
            <person name="Gelbart W."/>
            <person name="Iyer V.N."/>
            <person name="Pollard D.A."/>
            <person name="Sackton T.B."/>
            <person name="Larracuente A.M."/>
            <person name="Singh N.D."/>
            <person name="Abad J.P."/>
            <person name="Abt D.N."/>
            <person name="Adryan B."/>
            <person name="Aguade M."/>
            <person name="Akashi H."/>
            <person name="Anderson W.W."/>
            <person name="Aquadro C.F."/>
            <person name="Ardell D.H."/>
            <person name="Arguello R."/>
            <person name="Artieri C.G."/>
            <person name="Barbash D.A."/>
            <person name="Barker D."/>
            <person name="Barsanti P."/>
            <person name="Batterham P."/>
            <person name="Batzoglou S."/>
            <person name="Begun D."/>
            <person name="Bhutkar A."/>
            <person name="Blanco E."/>
            <person name="Bosak S.A."/>
            <person name="Bradley R.K."/>
            <person name="Brand A.D."/>
            <person name="Brent M.R."/>
            <person name="Brooks A.N."/>
            <person name="Brown R.H."/>
            <person name="Butlin R.K."/>
            <person name="Caggese C."/>
            <person name="Calvi B.R."/>
            <person name="Bernardo de Carvalho A."/>
            <person name="Caspi A."/>
            <person name="Castrezana S."/>
            <person name="Celniker S.E."/>
            <person name="Chang J.L."/>
            <person name="Chapple C."/>
            <person name="Chatterji S."/>
            <person name="Chinwalla A."/>
            <person name="Civetta A."/>
            <person name="Clifton S.W."/>
            <person name="Comeron J.M."/>
            <person name="Costello J.C."/>
            <person name="Coyne J.A."/>
            <person name="Daub J."/>
            <person name="David R.G."/>
            <person name="Delcher A.L."/>
            <person name="Delehaunty K."/>
            <person name="Do C.B."/>
            <person name="Ebling H."/>
            <person name="Edwards K."/>
            <person name="Eickbush T."/>
            <person name="Evans J.D."/>
            <person name="Filipski A."/>
            <person name="Findeiss S."/>
            <person name="Freyhult E."/>
            <person name="Fulton L."/>
            <person name="Fulton R."/>
            <person name="Garcia A.C."/>
            <person name="Gardiner A."/>
            <person name="Garfield D.A."/>
            <person name="Garvin B.E."/>
            <person name="Gibson G."/>
            <person name="Gilbert D."/>
            <person name="Gnerre S."/>
            <person name="Godfrey J."/>
            <person name="Good R."/>
            <person name="Gotea V."/>
            <person name="Gravely B."/>
            <person name="Greenberg A.J."/>
            <person name="Griffiths-Jones S."/>
            <person name="Gross S."/>
            <person name="Guigo R."/>
            <person name="Gustafson E.A."/>
            <person name="Haerty W."/>
            <person name="Hahn M.W."/>
            <person name="Halligan D.L."/>
            <person name="Halpern A.L."/>
            <person name="Halter G.M."/>
            <person name="Han M.V."/>
            <person name="Heger A."/>
            <person name="Hillier L."/>
            <person name="Hinrichs A.S."/>
            <person name="Holmes I."/>
            <person name="Hoskins R.A."/>
            <person name="Hubisz M.J."/>
            <person name="Hultmark D."/>
            <person name="Huntley M.A."/>
            <person name="Jaffe D.B."/>
            <person name="Jagadeeshan S."/>
            <person name="Jeck W.R."/>
            <person name="Johnson J."/>
            <person name="Jones C.D."/>
            <person name="Jordan W.C."/>
            <person name="Karpen G.H."/>
            <person name="Kataoka E."/>
            <person name="Keightley P.D."/>
            <person name="Kheradpour P."/>
            <person name="Kirkness E.F."/>
            <person name="Koerich L.B."/>
            <person name="Kristiansen K."/>
            <person name="Kudrna D."/>
            <person name="Kulathinal R.J."/>
            <person name="Kumar S."/>
            <person name="Kwok R."/>
            <person name="Lander E."/>
            <person name="Langley C.H."/>
            <person name="Lapoint R."/>
            <person name="Lazzaro B.P."/>
            <person name="Lee S.J."/>
            <person name="Levesque L."/>
            <person name="Li R."/>
            <person name="Lin C.F."/>
            <person name="Lin M.F."/>
            <person name="Lindblad-Toh K."/>
            <person name="Llopart A."/>
            <person name="Long M."/>
            <person name="Low L."/>
            <person name="Lozovsky E."/>
            <person name="Lu J."/>
            <person name="Luo M."/>
            <person name="Machado C.A."/>
            <person name="Makalowski W."/>
            <person name="Marzo M."/>
            <person name="Matsuda M."/>
            <person name="Matzkin L."/>
            <person name="McAllister B."/>
            <person name="McBride C.S."/>
            <person name="McKernan B."/>
            <person name="McKernan K."/>
            <person name="Mendez-Lago M."/>
            <person name="Minx P."/>
            <person name="Mollenhauer M.U."/>
            <person name="Montooth K."/>
            <person name="Mount S.M."/>
            <person name="Mu X."/>
            <person name="Myers E."/>
            <person name="Negre B."/>
            <person name="Newfeld S."/>
            <person name="Nielsen R."/>
            <person name="Noor M.A."/>
            <person name="O'Grady P."/>
            <person name="Pachter L."/>
            <person name="Papaceit M."/>
            <person name="Parisi M.J."/>
            <person name="Parisi M."/>
            <person name="Parts L."/>
            <person name="Pedersen J.S."/>
            <person name="Pesole G."/>
            <person name="Phillippy A.M."/>
            <person name="Ponting C.P."/>
            <person name="Pop M."/>
            <person name="Porcelli D."/>
            <person name="Powell J.R."/>
            <person name="Prohaska S."/>
            <person name="Pruitt K."/>
            <person name="Puig M."/>
            <person name="Quesneville H."/>
            <person name="Ram K.R."/>
            <person name="Rand D."/>
            <person name="Rasmussen M.D."/>
            <person name="Reed L.K."/>
            <person name="Reenan R."/>
            <person name="Reily A."/>
            <person name="Remington K.A."/>
            <person name="Rieger T.T."/>
            <person name="Ritchie M.G."/>
            <person name="Robin C."/>
            <person name="Rogers Y.H."/>
            <person name="Rohde C."/>
            <person name="Rozas J."/>
            <person name="Rubenfield M.J."/>
            <person name="Ruiz A."/>
            <person name="Russo S."/>
            <person name="Salzberg S.L."/>
            <person name="Sanchez-Gracia A."/>
            <person name="Saranga D.J."/>
            <person name="Sato H."/>
            <person name="Schaeffer S.W."/>
            <person name="Schatz M.C."/>
            <person name="Schlenke T."/>
            <person name="Schwartz R."/>
            <person name="Segarra C."/>
            <person name="Singh R.S."/>
            <person name="Sirot L."/>
            <person name="Sirota M."/>
            <person name="Sisneros N.B."/>
            <person name="Smith C.D."/>
            <person name="Smith T.F."/>
            <person name="Spieth J."/>
            <person name="Stage D.E."/>
            <person name="Stark A."/>
            <person name="Stephan W."/>
            <person name="Strausberg R.L."/>
            <person name="Strempel S."/>
            <person name="Sturgill D."/>
            <person name="Sutton G."/>
            <person name="Sutton G.G."/>
            <person name="Tao W."/>
            <person name="Teichmann S."/>
            <person name="Tobari Y.N."/>
            <person name="Tomimura Y."/>
            <person name="Tsolas J.M."/>
            <person name="Valente V.L."/>
            <person name="Venter E."/>
            <person name="Venter J.C."/>
            <person name="Vicario S."/>
            <person name="Vieira F.G."/>
            <person name="Vilella A.J."/>
            <person name="Villasante A."/>
            <person name="Walenz B."/>
            <person name="Wang J."/>
            <person name="Wasserman M."/>
            <person name="Watts T."/>
            <person name="Wilson D."/>
            <person name="Wilson R.K."/>
            <person name="Wing R.A."/>
            <person name="Wolfner M.F."/>
            <person name="Wong A."/>
            <person name="Wong G.K."/>
            <person name="Wu C.I."/>
            <person name="Wu G."/>
            <person name="Yamamoto D."/>
            <person name="Yang H.P."/>
            <person name="Yang S.P."/>
            <person name="Yorke J.A."/>
            <person name="Yoshida K."/>
            <person name="Zdobnov E."/>
            <person name="Zhang P."/>
            <person name="Zhang Y."/>
            <person name="Zimin A.V."/>
            <person name="Baldwin J."/>
            <person name="Abdouelleil A."/>
            <person name="Abdulkadir J."/>
            <person name="Abebe A."/>
            <person name="Abera B."/>
            <person name="Abreu J."/>
            <person name="Acer S.C."/>
            <person name="Aftuck L."/>
            <person name="Alexander A."/>
            <person name="An P."/>
            <person name="Anderson E."/>
            <person name="Anderson S."/>
            <person name="Arachi H."/>
            <person name="Azer M."/>
            <person name="Bachantsang P."/>
            <person name="Barry A."/>
            <person name="Bayul T."/>
            <person name="Berlin A."/>
            <person name="Bessette D."/>
            <person name="Bloom T."/>
            <person name="Blye J."/>
            <person name="Boguslavskiy L."/>
            <person name="Bonnet C."/>
            <person name="Boukhgalter B."/>
            <person name="Bourzgui I."/>
            <person name="Brown A."/>
            <person name="Cahill P."/>
            <person name="Channer S."/>
            <person name="Cheshatsang Y."/>
            <person name="Chuda L."/>
            <person name="Citroen M."/>
            <person name="Collymore A."/>
            <person name="Cooke P."/>
            <person name="Costello M."/>
            <person name="D'Aco K."/>
            <person name="Daza R."/>
            <person name="De Haan G."/>
            <person name="DeGray S."/>
            <person name="DeMaso C."/>
            <person name="Dhargay N."/>
            <person name="Dooley K."/>
            <person name="Dooley E."/>
            <person name="Doricent M."/>
            <person name="Dorje P."/>
            <person name="Dorjee K."/>
            <person name="Dupes A."/>
            <person name="Elong R."/>
            <person name="Falk J."/>
            <person name="Farina A."/>
            <person name="Faro S."/>
            <person name="Ferguson D."/>
            <person name="Fisher S."/>
            <person name="Foley C.D."/>
            <person name="Franke A."/>
            <person name="Friedrich D."/>
            <person name="Gadbois L."/>
            <person name="Gearin G."/>
            <person name="Gearin C.R."/>
            <person name="Giannoukos G."/>
            <person name="Goode T."/>
            <person name="Graham J."/>
            <person name="Grandbois E."/>
            <person name="Grewal S."/>
            <person name="Gyaltsen K."/>
            <person name="Hafez N."/>
            <person name="Hagos B."/>
            <person name="Hall J."/>
            <person name="Henson C."/>
            <person name="Hollinger A."/>
            <person name="Honan T."/>
            <person name="Huard M.D."/>
            <person name="Hughes L."/>
            <person name="Hurhula B."/>
            <person name="Husby M.E."/>
            <person name="Kamat A."/>
            <person name="Kanga B."/>
            <person name="Kashin S."/>
            <person name="Khazanovich D."/>
            <person name="Kisner P."/>
            <person name="Lance K."/>
            <person name="Lara M."/>
            <person name="Lee W."/>
            <person name="Lennon N."/>
            <person name="Letendre F."/>
            <person name="LeVine R."/>
            <person name="Lipovsky A."/>
            <person name="Liu X."/>
            <person name="Liu J."/>
            <person name="Liu S."/>
            <person name="Lokyitsang T."/>
            <person name="Lokyitsang Y."/>
            <person name="Lubonja R."/>
            <person name="Lui A."/>
            <person name="MacDonald P."/>
            <person name="Magnisalis V."/>
            <person name="Maru K."/>
            <person name="Matthews C."/>
            <person name="McCusker W."/>
            <person name="McDonough S."/>
            <person name="Mehta T."/>
            <person name="Meldrim J."/>
            <person name="Meneus L."/>
            <person name="Mihai O."/>
            <person name="Mihalev A."/>
            <person name="Mihova T."/>
            <person name="Mittelman R."/>
            <person name="Mlenga V."/>
            <person name="Montmayeur A."/>
            <person name="Mulrain L."/>
            <person name="Navidi A."/>
            <person name="Naylor J."/>
            <person name="Negash T."/>
            <person name="Nguyen T."/>
            <person name="Nguyen N."/>
            <person name="Nicol R."/>
            <person name="Norbu C."/>
            <person name="Norbu N."/>
            <person name="Novod N."/>
            <person name="O'Neill B."/>
            <person name="Osman S."/>
            <person name="Markiewicz E."/>
            <person name="Oyono O.L."/>
            <person name="Patti C."/>
            <person name="Phunkhang P."/>
            <person name="Pierre F."/>
            <person name="Priest M."/>
            <person name="Raghuraman S."/>
            <person name="Rege F."/>
            <person name="Reyes R."/>
            <person name="Rise C."/>
            <person name="Rogov P."/>
            <person name="Ross K."/>
            <person name="Ryan E."/>
            <person name="Settipalli S."/>
            <person name="Shea T."/>
            <person name="Sherpa N."/>
            <person name="Shi L."/>
            <person name="Shih D."/>
            <person name="Sparrow T."/>
            <person name="Spaulding J."/>
            <person name="Stalker J."/>
            <person name="Stange-Thomann N."/>
            <person name="Stavropoulos S."/>
            <person name="Stone C."/>
            <person name="Strader C."/>
            <person name="Tesfaye S."/>
            <person name="Thomson T."/>
            <person name="Thoulutsang Y."/>
            <person name="Thoulutsang D."/>
            <person name="Topham K."/>
            <person name="Topping I."/>
            <person name="Tsamla T."/>
            <person name="Vassiliev H."/>
            <person name="Vo A."/>
            <person name="Wangchuk T."/>
            <person name="Wangdi T."/>
            <person name="Weiand M."/>
            <person name="Wilkinson J."/>
            <person name="Wilson A."/>
            <person name="Yadav S."/>
            <person name="Young G."/>
            <person name="Yu Q."/>
            <person name="Zembek L."/>
            <person name="Zhong D."/>
            <person name="Zimmer A."/>
            <person name="Zwirko Z."/>
            <person name="Jaffe D.B."/>
            <person name="Alvarez P."/>
            <person name="Brockman W."/>
            <person name="Butler J."/>
            <person name="Chin C."/>
            <person name="Gnerre S."/>
            <person name="Grabherr M."/>
            <person name="Kleber M."/>
            <person name="Mauceli E."/>
            <person name="MacCallum I."/>
        </authorList>
    </citation>
    <scope>NUCLEOTIDE SEQUENCE [LARGE SCALE GENOMIC DNA]</scope>
    <source>
        <strain evidence="3">MSH-3 / Tucson 14011-0111.49</strain>
    </source>
</reference>
<sequence length="114" mass="12092">MANFHVLMSNSLTEDRAGPSFAKQQQQQQEVEQALQAPAQVGLNNNNGYCLPDANSSVNSLSAVHSKATPMKIGWKFGCLGALSAIAAMDALACRSSLSAAHICSRFPSGLWIL</sequence>
<feature type="region of interest" description="Disordered" evidence="1">
    <location>
        <begin position="15"/>
        <end position="34"/>
    </location>
</feature>
<dbReference type="AlphaFoldDB" id="B4IRP2"/>
<dbReference type="HOGENOM" id="CLU_2123620_0_0_1"/>